<evidence type="ECO:0000313" key="2">
    <source>
        <dbReference type="EMBL" id="XBH14712.1"/>
    </source>
</evidence>
<dbReference type="AlphaFoldDB" id="A0AAU7D214"/>
<evidence type="ECO:0000313" key="1">
    <source>
        <dbReference type="EMBL" id="XBH11283.1"/>
    </source>
</evidence>
<name>A0AAU7D214_9BACT</name>
<dbReference type="EMBL" id="CP121195">
    <property type="protein sequence ID" value="XBH14712.1"/>
    <property type="molecule type" value="Genomic_DNA"/>
</dbReference>
<dbReference type="InterPro" id="IPR034660">
    <property type="entry name" value="DinB/YfiT-like"/>
</dbReference>
<dbReference type="Pfam" id="PF07609">
    <property type="entry name" value="DUF1572"/>
    <property type="match status" value="1"/>
</dbReference>
<accession>A0AAU7DBK1</accession>
<sequence length="166" mass="18246">MENEIAGLFLNFSCRRLDMVATNMSTCLGKLTDEQIWSRGGAHENAVGNIVLHLCGNIRQWVMHGISGTEDIRVREAEFSADGGVSGTVLAEMFAATVAEARTIIARLPPERLTDRTSPQPGRPEVSVLEAIYQVVAHAHEHVGQIILVTKQMITTDLDLTMPRPR</sequence>
<proteinExistence type="predicted"/>
<dbReference type="KEGG" id="epl:P4G45_06035"/>
<reference evidence="1" key="1">
    <citation type="submission" date="2023-03" db="EMBL/GenBank/DDBJ databases">
        <title>Edaphobacter sp.</title>
        <authorList>
            <person name="Huber K.J."/>
            <person name="Papendorf J."/>
            <person name="Pilke C."/>
            <person name="Bunk B."/>
            <person name="Sproeer C."/>
            <person name="Pester M."/>
        </authorList>
    </citation>
    <scope>NUCLEOTIDE SEQUENCE</scope>
    <source>
        <strain evidence="1">DSM 109919</strain>
        <strain evidence="2">DSM 109920</strain>
    </source>
</reference>
<dbReference type="EMBL" id="CP121194">
    <property type="protein sequence ID" value="XBH11283.1"/>
    <property type="molecule type" value="Genomic_DNA"/>
</dbReference>
<protein>
    <submittedName>
        <fullName evidence="1">DUF1572 family protein</fullName>
    </submittedName>
</protein>
<accession>A0AAU7D214</accession>
<dbReference type="SUPFAM" id="SSF109854">
    <property type="entry name" value="DinB/YfiT-like putative metalloenzymes"/>
    <property type="match status" value="1"/>
</dbReference>
<organism evidence="1">
    <name type="scientific">Edaphobacter paludis</name>
    <dbReference type="NCBI Taxonomy" id="3035702"/>
    <lineage>
        <taxon>Bacteria</taxon>
        <taxon>Pseudomonadati</taxon>
        <taxon>Acidobacteriota</taxon>
        <taxon>Terriglobia</taxon>
        <taxon>Terriglobales</taxon>
        <taxon>Acidobacteriaceae</taxon>
        <taxon>Edaphobacter</taxon>
    </lineage>
</organism>
<dbReference type="InterPro" id="IPR011466">
    <property type="entry name" value="DUF1572"/>
</dbReference>
<gene>
    <name evidence="1" type="ORF">P4G45_06035</name>
    <name evidence="2" type="ORF">P8936_06010</name>
</gene>
<dbReference type="Gene3D" id="1.20.120.450">
    <property type="entry name" value="dinb family like domain"/>
    <property type="match status" value="1"/>
</dbReference>